<sequence length="468" mass="51791">MASIPQSRSRHRKVVVLTQSGFQRLQFVQSQSNIWDDYTRTCTLEALSERTGLSTHTLSKVYARKSGVDLRTLVRYFSAFDLTLEVSDYTAAEKMNAQAKSGQLALSQVAIRSPSLGASAVVSWGTAPDVSTFYGRVPELATLQTWVLEHQCRLITLAGMGGIGKTWLSIKLVEQIQSAFEVVLWRSLRPVLRSQFPLTVDDLLDDLLKHLDPSSAASPSATTHGKIRRLINHLREKPCLLVLDNVESILNSGSSGDAAERVAGTCQLGYEAYCELFRLIGQGRHQSCLILTSREELNRLQPLSGENRQVRRFSLGGLQIPDIQQMFEAKGCFYGSADAWHQLVTYYDGNPFVLETVANTIQRFFGGNIVEFLTSKGLLLDDICELMEQQFGLLSESEKAVIDVLASQSIPCSLSMLRSQLPDSISTIKILGVLKSLSSRSLLNKASNDTVLPSLPSNYVKDYVRAYG</sequence>
<name>A0A0P8C204_9CYAN</name>
<evidence type="ECO:0000313" key="2">
    <source>
        <dbReference type="EMBL" id="KPQ35273.1"/>
    </source>
</evidence>
<protein>
    <submittedName>
        <fullName evidence="2">NB-ARC domain</fullName>
    </submittedName>
</protein>
<dbReference type="SUPFAM" id="SSF52540">
    <property type="entry name" value="P-loop containing nucleoside triphosphate hydrolases"/>
    <property type="match status" value="1"/>
</dbReference>
<dbReference type="GO" id="GO:0043531">
    <property type="term" value="F:ADP binding"/>
    <property type="evidence" value="ECO:0007669"/>
    <property type="project" value="InterPro"/>
</dbReference>
<dbReference type="Proteomes" id="UP000050465">
    <property type="component" value="Unassembled WGS sequence"/>
</dbReference>
<accession>A0A0P8C204</accession>
<dbReference type="PANTHER" id="PTHR47691">
    <property type="entry name" value="REGULATOR-RELATED"/>
    <property type="match status" value="1"/>
</dbReference>
<reference evidence="2 3" key="1">
    <citation type="submission" date="2015-09" db="EMBL/GenBank/DDBJ databases">
        <title>Identification and resolution of microdiversity through metagenomic sequencing of parallel consortia.</title>
        <authorList>
            <person name="Nelson W.C."/>
            <person name="Romine M.F."/>
            <person name="Lindemann S.R."/>
        </authorList>
    </citation>
    <scope>NUCLEOTIDE SEQUENCE [LARGE SCALE GENOMIC DNA]</scope>
    <source>
        <strain evidence="2">Ana</strain>
    </source>
</reference>
<gene>
    <name evidence="2" type="ORF">HLUCCA11_11315</name>
</gene>
<dbReference type="SUPFAM" id="SSF47413">
    <property type="entry name" value="lambda repressor-like DNA-binding domains"/>
    <property type="match status" value="1"/>
</dbReference>
<dbReference type="PANTHER" id="PTHR47691:SF3">
    <property type="entry name" value="HTH-TYPE TRANSCRIPTIONAL REGULATOR RV0890C-RELATED"/>
    <property type="match status" value="1"/>
</dbReference>
<dbReference type="GO" id="GO:0003677">
    <property type="term" value="F:DNA binding"/>
    <property type="evidence" value="ECO:0007669"/>
    <property type="project" value="InterPro"/>
</dbReference>
<dbReference type="Gene3D" id="3.40.50.300">
    <property type="entry name" value="P-loop containing nucleotide triphosphate hydrolases"/>
    <property type="match status" value="1"/>
</dbReference>
<dbReference type="STRING" id="1666911.HLUCCA11_11315"/>
<dbReference type="InterPro" id="IPR010982">
    <property type="entry name" value="Lambda_DNA-bd_dom_sf"/>
</dbReference>
<comment type="caution">
    <text evidence="2">The sequence shown here is derived from an EMBL/GenBank/DDBJ whole genome shotgun (WGS) entry which is preliminary data.</text>
</comment>
<dbReference type="EMBL" id="LJZR01000013">
    <property type="protein sequence ID" value="KPQ35273.1"/>
    <property type="molecule type" value="Genomic_DNA"/>
</dbReference>
<evidence type="ECO:0000259" key="1">
    <source>
        <dbReference type="Pfam" id="PF00931"/>
    </source>
</evidence>
<dbReference type="Pfam" id="PF00931">
    <property type="entry name" value="NB-ARC"/>
    <property type="match status" value="1"/>
</dbReference>
<dbReference type="InterPro" id="IPR027417">
    <property type="entry name" value="P-loop_NTPase"/>
</dbReference>
<dbReference type="PRINTS" id="PR00364">
    <property type="entry name" value="DISEASERSIST"/>
</dbReference>
<dbReference type="AlphaFoldDB" id="A0A0P8C204"/>
<proteinExistence type="predicted"/>
<evidence type="ECO:0000313" key="3">
    <source>
        <dbReference type="Proteomes" id="UP000050465"/>
    </source>
</evidence>
<organism evidence="2 3">
    <name type="scientific">Phormidesmis priestleyi Ana</name>
    <dbReference type="NCBI Taxonomy" id="1666911"/>
    <lineage>
        <taxon>Bacteria</taxon>
        <taxon>Bacillati</taxon>
        <taxon>Cyanobacteriota</taxon>
        <taxon>Cyanophyceae</taxon>
        <taxon>Leptolyngbyales</taxon>
        <taxon>Leptolyngbyaceae</taxon>
        <taxon>Phormidesmis</taxon>
    </lineage>
</organism>
<dbReference type="InterPro" id="IPR002182">
    <property type="entry name" value="NB-ARC"/>
</dbReference>
<feature type="domain" description="NB-ARC" evidence="1">
    <location>
        <begin position="144"/>
        <end position="246"/>
    </location>
</feature>